<keyword evidence="2" id="KW-1185">Reference proteome</keyword>
<proteinExistence type="predicted"/>
<evidence type="ECO:0000313" key="2">
    <source>
        <dbReference type="Proteomes" id="UP000198648"/>
    </source>
</evidence>
<name>A0A1H8Z1V8_9FLAO</name>
<dbReference type="EMBL" id="FOEI01000001">
    <property type="protein sequence ID" value="SEP58331.1"/>
    <property type="molecule type" value="Genomic_DNA"/>
</dbReference>
<dbReference type="RefSeq" id="WP_091464552.1">
    <property type="nucleotide sequence ID" value="NZ_FOEI01000001.1"/>
</dbReference>
<reference evidence="1 2" key="1">
    <citation type="submission" date="2016-10" db="EMBL/GenBank/DDBJ databases">
        <authorList>
            <person name="de Groot N.N."/>
        </authorList>
    </citation>
    <scope>NUCLEOTIDE SEQUENCE [LARGE SCALE GENOMIC DNA]</scope>
    <source>
        <strain evidence="1 2">DSM 27078</strain>
    </source>
</reference>
<dbReference type="InterPro" id="IPR016181">
    <property type="entry name" value="Acyl_CoA_acyltransferase"/>
</dbReference>
<dbReference type="SUPFAM" id="SSF55729">
    <property type="entry name" value="Acyl-CoA N-acyltransferases (Nat)"/>
    <property type="match status" value="1"/>
</dbReference>
<evidence type="ECO:0000313" key="1">
    <source>
        <dbReference type="EMBL" id="SEP58331.1"/>
    </source>
</evidence>
<accession>A0A1H8Z1V8</accession>
<organism evidence="1 2">
    <name type="scientific">Flavobacterium urocaniciphilum</name>
    <dbReference type="NCBI Taxonomy" id="1299341"/>
    <lineage>
        <taxon>Bacteria</taxon>
        <taxon>Pseudomonadati</taxon>
        <taxon>Bacteroidota</taxon>
        <taxon>Flavobacteriia</taxon>
        <taxon>Flavobacteriales</taxon>
        <taxon>Flavobacteriaceae</taxon>
        <taxon>Flavobacterium</taxon>
    </lineage>
</organism>
<gene>
    <name evidence="1" type="ORF">SAMN05444005_101431</name>
</gene>
<dbReference type="Proteomes" id="UP000198648">
    <property type="component" value="Unassembled WGS sequence"/>
</dbReference>
<dbReference type="AlphaFoldDB" id="A0A1H8Z1V8"/>
<dbReference type="STRING" id="1299341.SAMN05444005_101431"/>
<sequence>MNLIETKILNENEKLQISNLWNNEYPTTLTFSDSLGFEVYLNTLSETVHYIMKDDNQTILAWGCKFTRDHEKWFAIILDQKIQGLGKGTKILNAIKTNESQLNAWVIDKEMYVKQNGEIYKSPLHFYLKNSFEICSEIRIENEKLSAVKIIWKK</sequence>
<protein>
    <recommendedName>
        <fullName evidence="3">N-acetyltransferase domain-containing protein</fullName>
    </recommendedName>
</protein>
<evidence type="ECO:0008006" key="3">
    <source>
        <dbReference type="Google" id="ProtNLM"/>
    </source>
</evidence>
<dbReference type="OrthoDB" id="1073140at2"/>